<name>A0A0B0NH85_GOSAR</name>
<evidence type="ECO:0000313" key="2">
    <source>
        <dbReference type="Proteomes" id="UP000032142"/>
    </source>
</evidence>
<dbReference type="EMBL" id="KN395342">
    <property type="protein sequence ID" value="KHG11159.1"/>
    <property type="molecule type" value="Genomic_DNA"/>
</dbReference>
<gene>
    <name evidence="1" type="ORF">F383_14393</name>
</gene>
<evidence type="ECO:0000313" key="1">
    <source>
        <dbReference type="EMBL" id="KHG11159.1"/>
    </source>
</evidence>
<accession>A0A0B0NH85</accession>
<protein>
    <submittedName>
        <fullName evidence="1">Uncharacterized protein</fullName>
    </submittedName>
</protein>
<reference evidence="2" key="1">
    <citation type="submission" date="2014-09" db="EMBL/GenBank/DDBJ databases">
        <authorList>
            <person name="Mudge J."/>
            <person name="Ramaraj T."/>
            <person name="Lindquist I.E."/>
            <person name="Bharti A.K."/>
            <person name="Sundararajan A."/>
            <person name="Cameron C.T."/>
            <person name="Woodward J.E."/>
            <person name="May G.D."/>
            <person name="Brubaker C."/>
            <person name="Broadhvest J."/>
            <person name="Wilkins T.A."/>
        </authorList>
    </citation>
    <scope>NUCLEOTIDE SEQUENCE</scope>
    <source>
        <strain evidence="2">cv. AKA8401</strain>
    </source>
</reference>
<keyword evidence="2" id="KW-1185">Reference proteome</keyword>
<dbReference type="Proteomes" id="UP000032142">
    <property type="component" value="Unassembled WGS sequence"/>
</dbReference>
<proteinExistence type="predicted"/>
<sequence>MGIRNKGTRPCPNPCPN</sequence>
<organism evidence="1 2">
    <name type="scientific">Gossypium arboreum</name>
    <name type="common">Tree cotton</name>
    <name type="synonym">Gossypium nanking</name>
    <dbReference type="NCBI Taxonomy" id="29729"/>
    <lineage>
        <taxon>Eukaryota</taxon>
        <taxon>Viridiplantae</taxon>
        <taxon>Streptophyta</taxon>
        <taxon>Embryophyta</taxon>
        <taxon>Tracheophyta</taxon>
        <taxon>Spermatophyta</taxon>
        <taxon>Magnoliopsida</taxon>
        <taxon>eudicotyledons</taxon>
        <taxon>Gunneridae</taxon>
        <taxon>Pentapetalae</taxon>
        <taxon>rosids</taxon>
        <taxon>malvids</taxon>
        <taxon>Malvales</taxon>
        <taxon>Malvaceae</taxon>
        <taxon>Malvoideae</taxon>
        <taxon>Gossypium</taxon>
    </lineage>
</organism>
<dbReference type="AlphaFoldDB" id="A0A0B0NH85"/>